<dbReference type="EMBL" id="WMIE01000023">
    <property type="protein sequence ID" value="MTH79927.1"/>
    <property type="molecule type" value="Genomic_DNA"/>
</dbReference>
<proteinExistence type="predicted"/>
<gene>
    <name evidence="9" type="ORF">GL286_19650</name>
</gene>
<keyword evidence="2 6" id="KW-0349">Heme</keyword>
<accession>A0A6L6JHC1</accession>
<evidence type="ECO:0000313" key="9">
    <source>
        <dbReference type="EMBL" id="MTH79927.1"/>
    </source>
</evidence>
<protein>
    <submittedName>
        <fullName evidence="9">C-type cytochrome</fullName>
    </submittedName>
</protein>
<dbReference type="SUPFAM" id="SSF46626">
    <property type="entry name" value="Cytochrome c"/>
    <property type="match status" value="3"/>
</dbReference>
<dbReference type="RefSeq" id="WP_155097278.1">
    <property type="nucleotide sequence ID" value="NZ_WMIE01000023.1"/>
</dbReference>
<organism evidence="9 10">
    <name type="scientific">Paracoccus aestuariivivens</name>
    <dbReference type="NCBI Taxonomy" id="1820333"/>
    <lineage>
        <taxon>Bacteria</taxon>
        <taxon>Pseudomonadati</taxon>
        <taxon>Pseudomonadota</taxon>
        <taxon>Alphaproteobacteria</taxon>
        <taxon>Rhodobacterales</taxon>
        <taxon>Paracoccaceae</taxon>
        <taxon>Paracoccus</taxon>
    </lineage>
</organism>
<dbReference type="Proteomes" id="UP000478183">
    <property type="component" value="Unassembled WGS sequence"/>
</dbReference>
<keyword evidence="5 6" id="KW-0408">Iron</keyword>
<keyword evidence="7" id="KW-1133">Transmembrane helix</keyword>
<dbReference type="PANTHER" id="PTHR33751">
    <property type="entry name" value="CBB3-TYPE CYTOCHROME C OXIDASE SUBUNIT FIXP"/>
    <property type="match status" value="1"/>
</dbReference>
<keyword evidence="7" id="KW-0472">Membrane</keyword>
<dbReference type="Gene3D" id="1.10.760.10">
    <property type="entry name" value="Cytochrome c-like domain"/>
    <property type="match status" value="3"/>
</dbReference>
<evidence type="ECO:0000256" key="7">
    <source>
        <dbReference type="SAM" id="Phobius"/>
    </source>
</evidence>
<keyword evidence="1" id="KW-0813">Transport</keyword>
<feature type="domain" description="Cytochrome c" evidence="8">
    <location>
        <begin position="263"/>
        <end position="345"/>
    </location>
</feature>
<evidence type="ECO:0000256" key="3">
    <source>
        <dbReference type="ARBA" id="ARBA00022723"/>
    </source>
</evidence>
<keyword evidence="4" id="KW-0249">Electron transport</keyword>
<dbReference type="GO" id="GO:0009055">
    <property type="term" value="F:electron transfer activity"/>
    <property type="evidence" value="ECO:0007669"/>
    <property type="project" value="InterPro"/>
</dbReference>
<evidence type="ECO:0000256" key="4">
    <source>
        <dbReference type="ARBA" id="ARBA00022982"/>
    </source>
</evidence>
<evidence type="ECO:0000256" key="6">
    <source>
        <dbReference type="PROSITE-ProRule" id="PRU00433"/>
    </source>
</evidence>
<sequence length="357" mass="37848">MTRLRQLLDRICGFSVMVTIAALALAGLVAAALVIGVGLYNVSARKGHFAPVEWALHTTFRNSVKLRASEPAPDALDTPEMIALGAGHYEQACRMCHGRPGATQSATIRAMEPAPPHLQSLAGDWSAGELHWIIHQGAKMTGMPAWPAARKDDVWPVVAFLRAAVQIDGASYDRLTGGEAQGRCSMCHGADGASRNPLVPRLDILSPDYIAASLRAYRGGQRDSGIMAQAASGLSDAEIKRLSTSFDAPPGAMPATATGPSVAVAARGRGSVPSCRACHGPWPAPLNRGFPSLSGQHEPYLRRQLKLWRDGPRGGGELAQLMHIAARDLSDAEIDALAAYYATMPQARLNPNEGSGR</sequence>
<evidence type="ECO:0000313" key="10">
    <source>
        <dbReference type="Proteomes" id="UP000478183"/>
    </source>
</evidence>
<keyword evidence="10" id="KW-1185">Reference proteome</keyword>
<name>A0A6L6JHC1_9RHOB</name>
<evidence type="ECO:0000256" key="5">
    <source>
        <dbReference type="ARBA" id="ARBA00023004"/>
    </source>
</evidence>
<dbReference type="GO" id="GO:0020037">
    <property type="term" value="F:heme binding"/>
    <property type="evidence" value="ECO:0007669"/>
    <property type="project" value="InterPro"/>
</dbReference>
<evidence type="ECO:0000256" key="1">
    <source>
        <dbReference type="ARBA" id="ARBA00022448"/>
    </source>
</evidence>
<evidence type="ECO:0000256" key="2">
    <source>
        <dbReference type="ARBA" id="ARBA00022617"/>
    </source>
</evidence>
<dbReference type="PANTHER" id="PTHR33751:SF9">
    <property type="entry name" value="CYTOCHROME C4"/>
    <property type="match status" value="1"/>
</dbReference>
<dbReference type="GO" id="GO:0046872">
    <property type="term" value="F:metal ion binding"/>
    <property type="evidence" value="ECO:0007669"/>
    <property type="project" value="UniProtKB-KW"/>
</dbReference>
<dbReference type="Pfam" id="PF13442">
    <property type="entry name" value="Cytochrome_CBB3"/>
    <property type="match status" value="1"/>
</dbReference>
<dbReference type="OrthoDB" id="9773456at2"/>
<dbReference type="AlphaFoldDB" id="A0A6L6JHC1"/>
<reference evidence="9 10" key="1">
    <citation type="submission" date="2019-11" db="EMBL/GenBank/DDBJ databases">
        <authorList>
            <person name="Dong K."/>
        </authorList>
    </citation>
    <scope>NUCLEOTIDE SEQUENCE [LARGE SCALE GENOMIC DNA]</scope>
    <source>
        <strain evidence="9 10">NBRC 111993</strain>
    </source>
</reference>
<dbReference type="InterPro" id="IPR036909">
    <property type="entry name" value="Cyt_c-like_dom_sf"/>
</dbReference>
<evidence type="ECO:0000259" key="8">
    <source>
        <dbReference type="PROSITE" id="PS51007"/>
    </source>
</evidence>
<comment type="caution">
    <text evidence="9">The sequence shown here is derived from an EMBL/GenBank/DDBJ whole genome shotgun (WGS) entry which is preliminary data.</text>
</comment>
<dbReference type="InterPro" id="IPR009056">
    <property type="entry name" value="Cyt_c-like_dom"/>
</dbReference>
<feature type="transmembrane region" description="Helical" evidence="7">
    <location>
        <begin position="12"/>
        <end position="40"/>
    </location>
</feature>
<dbReference type="InterPro" id="IPR050597">
    <property type="entry name" value="Cytochrome_c_Oxidase_Subunit"/>
</dbReference>
<keyword evidence="7" id="KW-0812">Transmembrane</keyword>
<dbReference type="PROSITE" id="PS51007">
    <property type="entry name" value="CYTC"/>
    <property type="match status" value="2"/>
</dbReference>
<feature type="domain" description="Cytochrome c" evidence="8">
    <location>
        <begin position="164"/>
        <end position="250"/>
    </location>
</feature>
<keyword evidence="3 6" id="KW-0479">Metal-binding</keyword>